<keyword evidence="2 7" id="KW-0479">Metal-binding</keyword>
<dbReference type="NCBIfam" id="NF003699">
    <property type="entry name" value="PRK05312.1"/>
    <property type="match status" value="1"/>
</dbReference>
<feature type="binding site" evidence="7">
    <location>
        <position position="289"/>
    </location>
    <ligand>
        <name>substrate</name>
    </ligand>
</feature>
<dbReference type="Proteomes" id="UP000444401">
    <property type="component" value="Unassembled WGS sequence"/>
</dbReference>
<feature type="binding site" evidence="7">
    <location>
        <position position="272"/>
    </location>
    <ligand>
        <name>a divalent metal cation</name>
        <dbReference type="ChEBI" id="CHEBI:60240"/>
        <note>ligand shared between dimeric partners</note>
    </ligand>
</feature>
<dbReference type="Pfam" id="PF04166">
    <property type="entry name" value="PdxA"/>
    <property type="match status" value="1"/>
</dbReference>
<dbReference type="EC" id="1.1.1.262" evidence="7"/>
<evidence type="ECO:0000256" key="1">
    <source>
        <dbReference type="ARBA" id="ARBA00022490"/>
    </source>
</evidence>
<evidence type="ECO:0000256" key="7">
    <source>
        <dbReference type="HAMAP-Rule" id="MF_00536"/>
    </source>
</evidence>
<dbReference type="EMBL" id="WTYO01000001">
    <property type="protein sequence ID" value="MXO67343.1"/>
    <property type="molecule type" value="Genomic_DNA"/>
</dbReference>
<accession>A0ABW9UT85</accession>
<keyword evidence="4 7" id="KW-0560">Oxidoreductase</keyword>
<comment type="cofactor">
    <cofactor evidence="7">
        <name>Zn(2+)</name>
        <dbReference type="ChEBI" id="CHEBI:29105"/>
    </cofactor>
    <cofactor evidence="7">
        <name>Mg(2+)</name>
        <dbReference type="ChEBI" id="CHEBI:18420"/>
    </cofactor>
    <cofactor evidence="7">
        <name>Co(2+)</name>
        <dbReference type="ChEBI" id="CHEBI:48828"/>
    </cofactor>
    <text evidence="7">Binds 1 divalent metal cation per subunit. Can use ions such as Zn(2+), Mg(2+) or Co(2+).</text>
</comment>
<dbReference type="InterPro" id="IPR005255">
    <property type="entry name" value="PdxA_fam"/>
</dbReference>
<feature type="binding site" evidence="7">
    <location>
        <position position="141"/>
    </location>
    <ligand>
        <name>substrate</name>
    </ligand>
</feature>
<comment type="caution">
    <text evidence="8">The sequence shown here is derived from an EMBL/GenBank/DDBJ whole genome shotgun (WGS) entry which is preliminary data.</text>
</comment>
<comment type="subcellular location">
    <subcellularLocation>
        <location evidence="7">Cytoplasm</location>
    </subcellularLocation>
</comment>
<gene>
    <name evidence="7 8" type="primary">pdxA</name>
    <name evidence="8" type="ORF">GRI72_00640</name>
</gene>
<evidence type="ECO:0000256" key="6">
    <source>
        <dbReference type="ARBA" id="ARBA00023096"/>
    </source>
</evidence>
<evidence type="ECO:0000256" key="4">
    <source>
        <dbReference type="ARBA" id="ARBA00023002"/>
    </source>
</evidence>
<comment type="pathway">
    <text evidence="7">Cofactor biosynthesis; pyridoxine 5'-phosphate biosynthesis; pyridoxine 5'-phosphate from D-erythrose 4-phosphate: step 4/5.</text>
</comment>
<dbReference type="RefSeq" id="WP_160732015.1">
    <property type="nucleotide sequence ID" value="NZ_WTYO01000001.1"/>
</dbReference>
<comment type="subunit">
    <text evidence="7">Homodimer.</text>
</comment>
<evidence type="ECO:0000313" key="8">
    <source>
        <dbReference type="EMBL" id="MXO67343.1"/>
    </source>
</evidence>
<keyword evidence="7" id="KW-0862">Zinc</keyword>
<comment type="function">
    <text evidence="7">Catalyzes the NAD(P)-dependent oxidation of 4-(phosphooxy)-L-threonine (HTP) into 2-amino-3-oxo-4-(phosphooxy)butyric acid which spontaneously decarboxylates to form 3-amino-2-oxopropyl phosphate (AHAP).</text>
</comment>
<feature type="binding site" evidence="7">
    <location>
        <position position="280"/>
    </location>
    <ligand>
        <name>substrate</name>
    </ligand>
</feature>
<dbReference type="GO" id="GO:0050570">
    <property type="term" value="F:4-hydroxythreonine-4-phosphate dehydrogenase activity"/>
    <property type="evidence" value="ECO:0007669"/>
    <property type="project" value="UniProtKB-EC"/>
</dbReference>
<proteinExistence type="inferred from homology"/>
<keyword evidence="1 7" id="KW-0963">Cytoplasm</keyword>
<feature type="binding site" evidence="7">
    <location>
        <position position="298"/>
    </location>
    <ligand>
        <name>substrate</name>
    </ligand>
</feature>
<feature type="binding site" evidence="7">
    <location>
        <position position="217"/>
    </location>
    <ligand>
        <name>a divalent metal cation</name>
        <dbReference type="ChEBI" id="CHEBI:60240"/>
        <note>ligand shared between dimeric partners</note>
    </ligand>
</feature>
<keyword evidence="3 7" id="KW-0521">NADP</keyword>
<dbReference type="PANTHER" id="PTHR30004">
    <property type="entry name" value="4-HYDROXYTHREONINE-4-PHOSPHATE DEHYDROGENASE"/>
    <property type="match status" value="1"/>
</dbReference>
<protein>
    <recommendedName>
        <fullName evidence="7">4-hydroxythreonine-4-phosphate dehydrogenase</fullName>
        <ecNumber evidence="7">1.1.1.262</ecNumber>
    </recommendedName>
    <alternativeName>
        <fullName evidence="7">4-(phosphohydroxy)-L-threonine dehydrogenase</fullName>
    </alternativeName>
</protein>
<evidence type="ECO:0000256" key="2">
    <source>
        <dbReference type="ARBA" id="ARBA00022723"/>
    </source>
</evidence>
<reference evidence="8 9" key="1">
    <citation type="submission" date="2019-12" db="EMBL/GenBank/DDBJ databases">
        <title>Genomic-based taxomic classification of the family Erythrobacteraceae.</title>
        <authorList>
            <person name="Xu L."/>
        </authorList>
    </citation>
    <scope>NUCLEOTIDE SEQUENCE [LARGE SCALE GENOMIC DNA]</scope>
    <source>
        <strain evidence="8 9">H32</strain>
    </source>
</reference>
<keyword evidence="7" id="KW-0170">Cobalt</keyword>
<feature type="binding site" evidence="7">
    <location>
        <position position="172"/>
    </location>
    <ligand>
        <name>a divalent metal cation</name>
        <dbReference type="ChEBI" id="CHEBI:60240"/>
        <note>ligand shared between dimeric partners</note>
    </ligand>
</feature>
<name>A0ABW9UT85_9SPHN</name>
<keyword evidence="6 7" id="KW-0664">Pyridoxine biosynthesis</keyword>
<dbReference type="HAMAP" id="MF_00536">
    <property type="entry name" value="PdxA"/>
    <property type="match status" value="1"/>
</dbReference>
<dbReference type="SUPFAM" id="SSF53659">
    <property type="entry name" value="Isocitrate/Isopropylmalate dehydrogenase-like"/>
    <property type="match status" value="1"/>
</dbReference>
<keyword evidence="7" id="KW-0460">Magnesium</keyword>
<evidence type="ECO:0000256" key="3">
    <source>
        <dbReference type="ARBA" id="ARBA00022857"/>
    </source>
</evidence>
<comment type="catalytic activity">
    <reaction evidence="7">
        <text>4-(phosphooxy)-L-threonine + NAD(+) = 3-amino-2-oxopropyl phosphate + CO2 + NADH</text>
        <dbReference type="Rhea" id="RHEA:32275"/>
        <dbReference type="ChEBI" id="CHEBI:16526"/>
        <dbReference type="ChEBI" id="CHEBI:57279"/>
        <dbReference type="ChEBI" id="CHEBI:57540"/>
        <dbReference type="ChEBI" id="CHEBI:57945"/>
        <dbReference type="ChEBI" id="CHEBI:58452"/>
        <dbReference type="EC" id="1.1.1.262"/>
    </reaction>
</comment>
<keyword evidence="9" id="KW-1185">Reference proteome</keyword>
<dbReference type="InterPro" id="IPR037510">
    <property type="entry name" value="PdxA"/>
</dbReference>
<evidence type="ECO:0000313" key="9">
    <source>
        <dbReference type="Proteomes" id="UP000444401"/>
    </source>
</evidence>
<organism evidence="8 9">
    <name type="scientific">Pelagerythrobacter marinus</name>
    <dbReference type="NCBI Taxonomy" id="538382"/>
    <lineage>
        <taxon>Bacteria</taxon>
        <taxon>Pseudomonadati</taxon>
        <taxon>Pseudomonadota</taxon>
        <taxon>Alphaproteobacteria</taxon>
        <taxon>Sphingomonadales</taxon>
        <taxon>Erythrobacteraceae</taxon>
        <taxon>Pelagerythrobacter</taxon>
    </lineage>
</organism>
<sequence length="341" mass="34753">MTGPRPGPLAISLGDPAGIGPELIAEAWRRRAGADLPPFAVTGGAETLRAAAASRGIALPVQPIADLAEAPGVFARALPVLGAADGDWAPGSPSAEGARLAFDSLAAATRLAAEGQAAAVVTAPVAKGWLARVGFDHPGQTEYVAAACGLAPADAVMMLAGPNLRAVPLTVHVPLSEVPPSLSQDLIVRRARIVVAALARDFGLTQPRLAVAGLNPHAGEEGRFGDEETTIIAPAVAQLRDEGIEVTGPHPADALFTPRARARYDAALCMYHDQALIPLKALDFDEGVNVTLGLPLVRTSPDHGTAFDIAGKGLADPGAMIAAIAMAGACAARRAEARARP</sequence>
<dbReference type="Gene3D" id="3.40.718.10">
    <property type="entry name" value="Isopropylmalate Dehydrogenase"/>
    <property type="match status" value="1"/>
</dbReference>
<keyword evidence="5 7" id="KW-0520">NAD</keyword>
<evidence type="ECO:0000256" key="5">
    <source>
        <dbReference type="ARBA" id="ARBA00023027"/>
    </source>
</evidence>
<dbReference type="PANTHER" id="PTHR30004:SF6">
    <property type="entry name" value="D-THREONATE 4-PHOSPHATE DEHYDROGENASE"/>
    <property type="match status" value="1"/>
</dbReference>
<comment type="similarity">
    <text evidence="7">Belongs to the PdxA family.</text>
</comment>
<comment type="miscellaneous">
    <text evidence="7">The active site is located at the dimer interface.</text>
</comment>
<dbReference type="NCBIfam" id="TIGR00557">
    <property type="entry name" value="pdxA"/>
    <property type="match status" value="1"/>
</dbReference>
<comment type="caution">
    <text evidence="7">Lacks conserved residue(s) required for the propagation of feature annotation.</text>
</comment>